<dbReference type="Proteomes" id="UP001622690">
    <property type="component" value="Chromosome"/>
</dbReference>
<organism evidence="2 3">
    <name type="scientific">Streptomyces nigra</name>
    <dbReference type="NCBI Taxonomy" id="1827580"/>
    <lineage>
        <taxon>Bacteria</taxon>
        <taxon>Bacillati</taxon>
        <taxon>Actinomycetota</taxon>
        <taxon>Actinomycetes</taxon>
        <taxon>Kitasatosporales</taxon>
        <taxon>Streptomycetaceae</taxon>
        <taxon>Streptomyces</taxon>
    </lineage>
</organism>
<name>A0ABZ1IQT2_9ACTN</name>
<keyword evidence="3" id="KW-1185">Reference proteome</keyword>
<feature type="region of interest" description="Disordered" evidence="1">
    <location>
        <begin position="1"/>
        <end position="22"/>
    </location>
</feature>
<accession>A0ABZ1IQT2</accession>
<dbReference type="EMBL" id="CP108125">
    <property type="protein sequence ID" value="WTO80931.1"/>
    <property type="molecule type" value="Genomic_DNA"/>
</dbReference>
<evidence type="ECO:0000313" key="3">
    <source>
        <dbReference type="Proteomes" id="UP001622690"/>
    </source>
</evidence>
<gene>
    <name evidence="2" type="ORF">OHU27_00205</name>
</gene>
<reference evidence="2 3" key="1">
    <citation type="submission" date="2022-10" db="EMBL/GenBank/DDBJ databases">
        <title>The complete genomes of actinobacterial strains from the NBC collection.</title>
        <authorList>
            <person name="Joergensen T.S."/>
            <person name="Alvarez Arevalo M."/>
            <person name="Sterndorff E.B."/>
            <person name="Faurdal D."/>
            <person name="Vuksanovic O."/>
            <person name="Mourched A.-S."/>
            <person name="Charusanti P."/>
            <person name="Shaw S."/>
            <person name="Blin K."/>
            <person name="Weber T."/>
        </authorList>
    </citation>
    <scope>NUCLEOTIDE SEQUENCE [LARGE SCALE GENOMIC DNA]</scope>
    <source>
        <strain evidence="2 3">NBC_00206</strain>
    </source>
</reference>
<evidence type="ECO:0000313" key="2">
    <source>
        <dbReference type="EMBL" id="WTO80931.1"/>
    </source>
</evidence>
<dbReference type="RefSeq" id="WP_382080371.1">
    <property type="nucleotide sequence ID" value="NZ_CP108125.1"/>
</dbReference>
<sequence>MTTAVTRRSTVTARIDTPDAPAAPDAHALAADAAAVDADPAPAVYAVTVYMNTHRDNFDGYEPHHPLAPATRDGSALRLVFHASDRIRSHEDAADAAFVVGNRQGADDHGRTWPAHIRSVSVSVGDVVEVTGPDARTVHLSVDSYGFSPVAAPTLLAAPADPDATHRD</sequence>
<protein>
    <submittedName>
        <fullName evidence="2">MEKHLA domain-containing protein</fullName>
    </submittedName>
</protein>
<proteinExistence type="predicted"/>
<evidence type="ECO:0000256" key="1">
    <source>
        <dbReference type="SAM" id="MobiDB-lite"/>
    </source>
</evidence>